<evidence type="ECO:0000259" key="8">
    <source>
        <dbReference type="PROSITE" id="PS50113"/>
    </source>
</evidence>
<accession>A0ABD5T0Y6</accession>
<dbReference type="SUPFAM" id="SSF55785">
    <property type="entry name" value="PYP-like sensor domain (PAS domain)"/>
    <property type="match status" value="1"/>
</dbReference>
<feature type="domain" description="PAS" evidence="7">
    <location>
        <begin position="19"/>
        <end position="73"/>
    </location>
</feature>
<feature type="non-terminal residue" evidence="9">
    <location>
        <position position="231"/>
    </location>
</feature>
<dbReference type="PANTHER" id="PTHR43304">
    <property type="entry name" value="PHYTOCHROME-LIKE PROTEIN CPH1"/>
    <property type="match status" value="1"/>
</dbReference>
<dbReference type="InterPro" id="IPR003661">
    <property type="entry name" value="HisK_dim/P_dom"/>
</dbReference>
<dbReference type="Pfam" id="PF13426">
    <property type="entry name" value="PAS_9"/>
    <property type="match status" value="1"/>
</dbReference>
<feature type="domain" description="PAC" evidence="8">
    <location>
        <begin position="93"/>
        <end position="144"/>
    </location>
</feature>
<dbReference type="EC" id="2.7.13.3" evidence="2"/>
<dbReference type="Pfam" id="PF00512">
    <property type="entry name" value="HisKA"/>
    <property type="match status" value="1"/>
</dbReference>
<evidence type="ECO:0000256" key="2">
    <source>
        <dbReference type="ARBA" id="ARBA00012438"/>
    </source>
</evidence>
<dbReference type="Proteomes" id="UP001596274">
    <property type="component" value="Unassembled WGS sequence"/>
</dbReference>
<evidence type="ECO:0000313" key="10">
    <source>
        <dbReference type="Proteomes" id="UP001596274"/>
    </source>
</evidence>
<dbReference type="InterPro" id="IPR035965">
    <property type="entry name" value="PAS-like_dom_sf"/>
</dbReference>
<protein>
    <recommendedName>
        <fullName evidence="2">histidine kinase</fullName>
        <ecNumber evidence="2">2.7.13.3</ecNumber>
    </recommendedName>
</protein>
<dbReference type="CDD" id="cd00082">
    <property type="entry name" value="HisKA"/>
    <property type="match status" value="1"/>
</dbReference>
<reference evidence="9 10" key="1">
    <citation type="journal article" date="2019" name="Int. J. Syst. Evol. Microbiol.">
        <title>The Global Catalogue of Microorganisms (GCM) 10K type strain sequencing project: providing services to taxonomists for standard genome sequencing and annotation.</title>
        <authorList>
            <consortium name="The Broad Institute Genomics Platform"/>
            <consortium name="The Broad Institute Genome Sequencing Center for Infectious Disease"/>
            <person name="Wu L."/>
            <person name="Ma J."/>
        </authorList>
    </citation>
    <scope>NUCLEOTIDE SEQUENCE [LARGE SCALE GENOMIC DNA]</scope>
    <source>
        <strain evidence="9 10">PJ61</strain>
    </source>
</reference>
<comment type="catalytic activity">
    <reaction evidence="1">
        <text>ATP + protein L-histidine = ADP + protein N-phospho-L-histidine.</text>
        <dbReference type="EC" id="2.7.13.3"/>
    </reaction>
</comment>
<evidence type="ECO:0000313" key="9">
    <source>
        <dbReference type="EMBL" id="MFC6770882.1"/>
    </source>
</evidence>
<gene>
    <name evidence="9" type="ORF">ACFQDD_05015</name>
</gene>
<evidence type="ECO:0000256" key="4">
    <source>
        <dbReference type="ARBA" id="ARBA00022679"/>
    </source>
</evidence>
<evidence type="ECO:0000259" key="7">
    <source>
        <dbReference type="PROSITE" id="PS50112"/>
    </source>
</evidence>
<dbReference type="CDD" id="cd00130">
    <property type="entry name" value="PAS"/>
    <property type="match status" value="1"/>
</dbReference>
<evidence type="ECO:0000256" key="1">
    <source>
        <dbReference type="ARBA" id="ARBA00000085"/>
    </source>
</evidence>
<proteinExistence type="predicted"/>
<dbReference type="SMART" id="SM00388">
    <property type="entry name" value="HisKA"/>
    <property type="match status" value="1"/>
</dbReference>
<dbReference type="NCBIfam" id="TIGR00229">
    <property type="entry name" value="sensory_box"/>
    <property type="match status" value="1"/>
</dbReference>
<keyword evidence="10" id="KW-1185">Reference proteome</keyword>
<evidence type="ECO:0000256" key="6">
    <source>
        <dbReference type="SAM" id="MobiDB-lite"/>
    </source>
</evidence>
<sequence>AEVVHRAVRNRERAARERDLERYETIVQSLADAVYTLDDEGRIDFVNDAYAEMKGASREELLGRPIRDLVDDEVIAQTTAMYESLDRRDGDIARIEYDFRTIDGETIPVELRFTSLPGSEDGAARVGVIRDITDRKERERELERQNERLDAFTRLVSHDLRNPLRVAAGNLDLARESCDSPRLDDAADALDRMGSIIDDLLADAREGSSVDDPGPLDLADTVEASWRNVET</sequence>
<keyword evidence="3" id="KW-0597">Phosphoprotein</keyword>
<dbReference type="EMBL" id="JBHSWT010000179">
    <property type="protein sequence ID" value="MFC6770882.1"/>
    <property type="molecule type" value="Genomic_DNA"/>
</dbReference>
<keyword evidence="5" id="KW-0418">Kinase</keyword>
<feature type="region of interest" description="Disordered" evidence="6">
    <location>
        <begin position="205"/>
        <end position="231"/>
    </location>
</feature>
<organism evidence="9 10">
    <name type="scientific">Halorubrum pallidum</name>
    <dbReference type="NCBI Taxonomy" id="1526114"/>
    <lineage>
        <taxon>Archaea</taxon>
        <taxon>Methanobacteriati</taxon>
        <taxon>Methanobacteriota</taxon>
        <taxon>Stenosarchaea group</taxon>
        <taxon>Halobacteria</taxon>
        <taxon>Halobacteriales</taxon>
        <taxon>Haloferacaceae</taxon>
        <taxon>Halorubrum</taxon>
    </lineage>
</organism>
<evidence type="ECO:0000256" key="3">
    <source>
        <dbReference type="ARBA" id="ARBA00022553"/>
    </source>
</evidence>
<dbReference type="PROSITE" id="PS50113">
    <property type="entry name" value="PAC"/>
    <property type="match status" value="1"/>
</dbReference>
<dbReference type="InterPro" id="IPR000014">
    <property type="entry name" value="PAS"/>
</dbReference>
<evidence type="ECO:0000256" key="5">
    <source>
        <dbReference type="ARBA" id="ARBA00022777"/>
    </source>
</evidence>
<dbReference type="InterPro" id="IPR052162">
    <property type="entry name" value="Sensor_kinase/Photoreceptor"/>
</dbReference>
<dbReference type="Gene3D" id="3.30.450.20">
    <property type="entry name" value="PAS domain"/>
    <property type="match status" value="1"/>
</dbReference>
<feature type="non-terminal residue" evidence="9">
    <location>
        <position position="1"/>
    </location>
</feature>
<dbReference type="Gene3D" id="1.10.287.130">
    <property type="match status" value="1"/>
</dbReference>
<dbReference type="AlphaFoldDB" id="A0ABD5T0Y6"/>
<dbReference type="SMART" id="SM00091">
    <property type="entry name" value="PAS"/>
    <property type="match status" value="1"/>
</dbReference>
<dbReference type="PANTHER" id="PTHR43304:SF1">
    <property type="entry name" value="PAC DOMAIN-CONTAINING PROTEIN"/>
    <property type="match status" value="1"/>
</dbReference>
<dbReference type="InterPro" id="IPR036097">
    <property type="entry name" value="HisK_dim/P_sf"/>
</dbReference>
<comment type="caution">
    <text evidence="9">The sequence shown here is derived from an EMBL/GenBank/DDBJ whole genome shotgun (WGS) entry which is preliminary data.</text>
</comment>
<dbReference type="GO" id="GO:0004673">
    <property type="term" value="F:protein histidine kinase activity"/>
    <property type="evidence" value="ECO:0007669"/>
    <property type="project" value="UniProtKB-EC"/>
</dbReference>
<dbReference type="PROSITE" id="PS50112">
    <property type="entry name" value="PAS"/>
    <property type="match status" value="1"/>
</dbReference>
<name>A0ABD5T0Y6_9EURY</name>
<dbReference type="SUPFAM" id="SSF47384">
    <property type="entry name" value="Homodimeric domain of signal transducing histidine kinase"/>
    <property type="match status" value="1"/>
</dbReference>
<dbReference type="InterPro" id="IPR000700">
    <property type="entry name" value="PAS-assoc_C"/>
</dbReference>
<keyword evidence="4" id="KW-0808">Transferase</keyword>